<dbReference type="RefSeq" id="WP_179976986.1">
    <property type="nucleotide sequence ID" value="NZ_JAJJPB010000003.1"/>
</dbReference>
<comment type="similarity">
    <text evidence="1">Belongs to the short-chain dehydrogenases/reductases (SDR) family.</text>
</comment>
<keyword evidence="4" id="KW-1185">Reference proteome</keyword>
<dbReference type="NCBIfam" id="NF009466">
    <property type="entry name" value="PRK12826.1-2"/>
    <property type="match status" value="1"/>
</dbReference>
<dbReference type="InterPro" id="IPR036291">
    <property type="entry name" value="NAD(P)-bd_dom_sf"/>
</dbReference>
<proteinExistence type="inferred from homology"/>
<dbReference type="InterPro" id="IPR002347">
    <property type="entry name" value="SDR_fam"/>
</dbReference>
<dbReference type="SUPFAM" id="SSF51735">
    <property type="entry name" value="NAD(P)-binding Rossmann-fold domains"/>
    <property type="match status" value="1"/>
</dbReference>
<dbReference type="PANTHER" id="PTHR42879:SF2">
    <property type="entry name" value="3-OXOACYL-[ACYL-CARRIER-PROTEIN] REDUCTASE FABG"/>
    <property type="match status" value="1"/>
</dbReference>
<comment type="caution">
    <text evidence="3">The sequence shown here is derived from an EMBL/GenBank/DDBJ whole genome shotgun (WGS) entry which is preliminary data.</text>
</comment>
<dbReference type="EMBL" id="JAJJPB010000003">
    <property type="protein sequence ID" value="MCC9294245.1"/>
    <property type="molecule type" value="Genomic_DNA"/>
</dbReference>
<dbReference type="CDD" id="cd05233">
    <property type="entry name" value="SDR_c"/>
    <property type="match status" value="1"/>
</dbReference>
<keyword evidence="2" id="KW-0753">Steroid metabolism</keyword>
<sequence length="249" mass="26848">MNFENKVVVVTGGSQGIGKAICKGFAGKGAKVSILDIKEEETQKVVDEIKKDGGTAKFYKTNVMDSSSVKETFGKILKEFEYIDILVNNAGIVNTKPYEDVTESEYDLVMGVNLKSVFNTTKIVFPLMKKRRSGKIVNIASVAGKRGGGILGNTIYAASKAGVIGLTKGLAREGGPYGINVNAVCPGPTETPMLKEFKGERRNNFLNTIPLRKFGKPEGVANMVMFLASDLAEFITGEISDVDEGIMMD</sequence>
<dbReference type="PRINTS" id="PR00081">
    <property type="entry name" value="GDHRDH"/>
</dbReference>
<dbReference type="PROSITE" id="PS00061">
    <property type="entry name" value="ADH_SHORT"/>
    <property type="match status" value="1"/>
</dbReference>
<dbReference type="PRINTS" id="PR00080">
    <property type="entry name" value="SDRFAMILY"/>
</dbReference>
<dbReference type="InterPro" id="IPR050259">
    <property type="entry name" value="SDR"/>
</dbReference>
<organism evidence="3 4">
    <name type="scientific">Clostridium aromativorans</name>
    <dbReference type="NCBI Taxonomy" id="2836848"/>
    <lineage>
        <taxon>Bacteria</taxon>
        <taxon>Bacillati</taxon>
        <taxon>Bacillota</taxon>
        <taxon>Clostridia</taxon>
        <taxon>Eubacteriales</taxon>
        <taxon>Clostridiaceae</taxon>
        <taxon>Clostridium</taxon>
    </lineage>
</organism>
<gene>
    <name evidence="3" type="ORF">LN736_05085</name>
</gene>
<evidence type="ECO:0000313" key="3">
    <source>
        <dbReference type="EMBL" id="MCC9294245.1"/>
    </source>
</evidence>
<dbReference type="PANTHER" id="PTHR42879">
    <property type="entry name" value="3-OXOACYL-(ACYL-CARRIER-PROTEIN) REDUCTASE"/>
    <property type="match status" value="1"/>
</dbReference>
<keyword evidence="2" id="KW-0443">Lipid metabolism</keyword>
<name>A0ABS8N5A2_9CLOT</name>
<accession>A0ABS8N5A2</accession>
<dbReference type="NCBIfam" id="NF005559">
    <property type="entry name" value="PRK07231.1"/>
    <property type="match status" value="1"/>
</dbReference>
<dbReference type="Proteomes" id="UP001165422">
    <property type="component" value="Unassembled WGS sequence"/>
</dbReference>
<evidence type="ECO:0000256" key="1">
    <source>
        <dbReference type="ARBA" id="ARBA00006484"/>
    </source>
</evidence>
<reference evidence="3" key="1">
    <citation type="submission" date="2021-11" db="EMBL/GenBank/DDBJ databases">
        <authorList>
            <person name="Qingchun L."/>
            <person name="Dong Z."/>
            <person name="Zongwei Q."/>
            <person name="Jia Z."/>
            <person name="Duotao L."/>
        </authorList>
    </citation>
    <scope>NUCLEOTIDE SEQUENCE</scope>
    <source>
        <strain evidence="3">WLY-B-L2</strain>
    </source>
</reference>
<evidence type="ECO:0000256" key="2">
    <source>
        <dbReference type="ARBA" id="ARBA00023221"/>
    </source>
</evidence>
<protein>
    <submittedName>
        <fullName evidence="3">SDR family oxidoreductase</fullName>
    </submittedName>
</protein>
<dbReference type="Gene3D" id="3.40.50.720">
    <property type="entry name" value="NAD(P)-binding Rossmann-like Domain"/>
    <property type="match status" value="1"/>
</dbReference>
<dbReference type="Pfam" id="PF13561">
    <property type="entry name" value="adh_short_C2"/>
    <property type="match status" value="1"/>
</dbReference>
<dbReference type="InterPro" id="IPR020904">
    <property type="entry name" value="Sc_DH/Rdtase_CS"/>
</dbReference>
<evidence type="ECO:0000313" key="4">
    <source>
        <dbReference type="Proteomes" id="UP001165422"/>
    </source>
</evidence>